<comment type="subcellular location">
    <subcellularLocation>
        <location evidence="1">Cell membrane</location>
        <topology evidence="1">Single-pass type I membrane protein</topology>
    </subcellularLocation>
</comment>
<keyword evidence="14" id="KW-1185">Reference proteome</keyword>
<dbReference type="PANTHER" id="PTHR25466">
    <property type="entry name" value="T-LYMPHOCYTE ACTIVATION ANTIGEN"/>
    <property type="match status" value="1"/>
</dbReference>
<keyword evidence="9" id="KW-0325">Glycoprotein</keyword>
<evidence type="ECO:0000256" key="11">
    <source>
        <dbReference type="SAM" id="Phobius"/>
    </source>
</evidence>
<dbReference type="InterPro" id="IPR007110">
    <property type="entry name" value="Ig-like_dom"/>
</dbReference>
<dbReference type="OrthoDB" id="10637734at2759"/>
<dbReference type="InterPro" id="IPR051713">
    <property type="entry name" value="T-cell_Activation_Regulation"/>
</dbReference>
<gene>
    <name evidence="13" type="ORF">HOLleu_27097</name>
</gene>
<feature type="domain" description="Ig-like" evidence="12">
    <location>
        <begin position="359"/>
        <end position="438"/>
    </location>
</feature>
<dbReference type="PROSITE" id="PS50835">
    <property type="entry name" value="IG_LIKE"/>
    <property type="match status" value="1"/>
</dbReference>
<evidence type="ECO:0000313" key="14">
    <source>
        <dbReference type="Proteomes" id="UP001152320"/>
    </source>
</evidence>
<dbReference type="InterPro" id="IPR013783">
    <property type="entry name" value="Ig-like_fold"/>
</dbReference>
<dbReference type="GO" id="GO:0009897">
    <property type="term" value="C:external side of plasma membrane"/>
    <property type="evidence" value="ECO:0007669"/>
    <property type="project" value="TreeGrafter"/>
</dbReference>
<evidence type="ECO:0000256" key="6">
    <source>
        <dbReference type="ARBA" id="ARBA00023136"/>
    </source>
</evidence>
<comment type="caution">
    <text evidence="13">The sequence shown here is derived from an EMBL/GenBank/DDBJ whole genome shotgun (WGS) entry which is preliminary data.</text>
</comment>
<keyword evidence="2" id="KW-1003">Cell membrane</keyword>
<dbReference type="AlphaFoldDB" id="A0A9Q1H225"/>
<accession>A0A9Q1H225</accession>
<evidence type="ECO:0000256" key="7">
    <source>
        <dbReference type="ARBA" id="ARBA00023157"/>
    </source>
</evidence>
<feature type="transmembrane region" description="Helical" evidence="11">
    <location>
        <begin position="483"/>
        <end position="505"/>
    </location>
</feature>
<evidence type="ECO:0000256" key="3">
    <source>
        <dbReference type="ARBA" id="ARBA00022692"/>
    </source>
</evidence>
<keyword evidence="4" id="KW-0732">Signal</keyword>
<dbReference type="Proteomes" id="UP001152320">
    <property type="component" value="Chromosome 13"/>
</dbReference>
<protein>
    <recommendedName>
        <fullName evidence="12">Ig-like domain-containing protein</fullName>
    </recommendedName>
</protein>
<dbReference type="SUPFAM" id="SSF48726">
    <property type="entry name" value="Immunoglobulin"/>
    <property type="match status" value="3"/>
</dbReference>
<keyword evidence="3 11" id="KW-0812">Transmembrane</keyword>
<evidence type="ECO:0000313" key="13">
    <source>
        <dbReference type="EMBL" id="KAJ8030629.1"/>
    </source>
</evidence>
<evidence type="ECO:0000259" key="12">
    <source>
        <dbReference type="PROSITE" id="PS50835"/>
    </source>
</evidence>
<evidence type="ECO:0000256" key="9">
    <source>
        <dbReference type="ARBA" id="ARBA00023180"/>
    </source>
</evidence>
<keyword evidence="8" id="KW-0675">Receptor</keyword>
<dbReference type="GO" id="GO:0007166">
    <property type="term" value="P:cell surface receptor signaling pathway"/>
    <property type="evidence" value="ECO:0007669"/>
    <property type="project" value="TreeGrafter"/>
</dbReference>
<organism evidence="13 14">
    <name type="scientific">Holothuria leucospilota</name>
    <name type="common">Black long sea cucumber</name>
    <name type="synonym">Mertensiothuria leucospilota</name>
    <dbReference type="NCBI Taxonomy" id="206669"/>
    <lineage>
        <taxon>Eukaryota</taxon>
        <taxon>Metazoa</taxon>
        <taxon>Echinodermata</taxon>
        <taxon>Eleutherozoa</taxon>
        <taxon>Echinozoa</taxon>
        <taxon>Holothuroidea</taxon>
        <taxon>Aspidochirotacea</taxon>
        <taxon>Aspidochirotida</taxon>
        <taxon>Holothuriidae</taxon>
        <taxon>Holothuria</taxon>
    </lineage>
</organism>
<evidence type="ECO:0000256" key="5">
    <source>
        <dbReference type="ARBA" id="ARBA00022989"/>
    </source>
</evidence>
<dbReference type="GO" id="GO:0071222">
    <property type="term" value="P:cellular response to lipopolysaccharide"/>
    <property type="evidence" value="ECO:0007669"/>
    <property type="project" value="TreeGrafter"/>
</dbReference>
<evidence type="ECO:0000256" key="8">
    <source>
        <dbReference type="ARBA" id="ARBA00023170"/>
    </source>
</evidence>
<dbReference type="PANTHER" id="PTHR25466:SF9">
    <property type="entry name" value="FIBRONECTIN TYPE-III DOMAIN-CONTAINING PROTEIN"/>
    <property type="match status" value="1"/>
</dbReference>
<keyword evidence="5 11" id="KW-1133">Transmembrane helix</keyword>
<proteinExistence type="predicted"/>
<reference evidence="13" key="1">
    <citation type="submission" date="2021-10" db="EMBL/GenBank/DDBJ databases">
        <title>Tropical sea cucumber genome reveals ecological adaptation and Cuvierian tubules defense mechanism.</title>
        <authorList>
            <person name="Chen T."/>
        </authorList>
    </citation>
    <scope>NUCLEOTIDE SEQUENCE</scope>
    <source>
        <strain evidence="13">Nanhai2018</strain>
        <tissue evidence="13">Muscle</tissue>
    </source>
</reference>
<dbReference type="InterPro" id="IPR036179">
    <property type="entry name" value="Ig-like_dom_sf"/>
</dbReference>
<evidence type="ECO:0000256" key="4">
    <source>
        <dbReference type="ARBA" id="ARBA00022729"/>
    </source>
</evidence>
<evidence type="ECO:0000256" key="2">
    <source>
        <dbReference type="ARBA" id="ARBA00022475"/>
    </source>
</evidence>
<dbReference type="GO" id="GO:0006955">
    <property type="term" value="P:immune response"/>
    <property type="evidence" value="ECO:0007669"/>
    <property type="project" value="TreeGrafter"/>
</dbReference>
<dbReference type="EMBL" id="JAIZAY010000013">
    <property type="protein sequence ID" value="KAJ8030629.1"/>
    <property type="molecule type" value="Genomic_DNA"/>
</dbReference>
<keyword evidence="10" id="KW-0393">Immunoglobulin domain</keyword>
<dbReference type="Gene3D" id="2.60.40.10">
    <property type="entry name" value="Immunoglobulins"/>
    <property type="match status" value="1"/>
</dbReference>
<evidence type="ECO:0000256" key="1">
    <source>
        <dbReference type="ARBA" id="ARBA00004251"/>
    </source>
</evidence>
<name>A0A9Q1H225_HOLLE</name>
<sequence>MERFNTLSIRIKFLVVRLKSHVLVIQLICLSGSINAFCRNNQTANLGEQGSITCRFPDDFHAVWWYDDASADSPAITYIRQLKQRRGPGFDDGSYNVLEDGSLRIPNVTIYHERTFSGIVYTDPNSHQNFHVSLVVVASPTDDLPKIPCPNYHQEFYHSAGQGEILSCSFNATRPPMQLAWFKKFGDEYEHLEMQQFTRTENTNGTFNSLATVHLLKGSSAFIHFLVCKATWPLSDWSRESEILLDFSSNISFSNVTRKVQYLEINRYGKIQCGQSPTVYQVWKRILPNSGPELIGFRLHGMSETISGIPDVEVSAEGSLIFASPRVQHEGIYVCISGDGQKEEIQMTSMDILIPPSPPYIQITGCNDDSYSCVFREDRTKKLTCAVYGARPDVTLEWIAENEDEISFFNHKLVFKEKGETSDSILSVEYRVSQDVVCGEEIFIKCHLHGPLSNIMKAESTVLVIPAFCRESKVKEEHGLDGVVIALAILCVLLVIVIAICLIYCGRRHQTKSTTSTSCNGDSQEAFLNSETKEAGREILNGIPPCIVNDTDEDML</sequence>
<keyword evidence="6 11" id="KW-0472">Membrane</keyword>
<keyword evidence="7" id="KW-1015">Disulfide bond</keyword>
<evidence type="ECO:0000256" key="10">
    <source>
        <dbReference type="ARBA" id="ARBA00023319"/>
    </source>
</evidence>